<evidence type="ECO:0000313" key="2">
    <source>
        <dbReference type="Proteomes" id="UP001428341"/>
    </source>
</evidence>
<evidence type="ECO:0000313" key="1">
    <source>
        <dbReference type="EMBL" id="KAK9188778.1"/>
    </source>
</evidence>
<dbReference type="Proteomes" id="UP001428341">
    <property type="component" value="Unassembled WGS sequence"/>
</dbReference>
<protein>
    <submittedName>
        <fullName evidence="1">Uncharacterized protein</fullName>
    </submittedName>
</protein>
<dbReference type="AlphaFoldDB" id="A0AAP0QGL0"/>
<accession>A0AAP0QGL0</accession>
<reference evidence="1 2" key="1">
    <citation type="submission" date="2024-05" db="EMBL/GenBank/DDBJ databases">
        <title>Haplotype-resolved chromosome-level genome assembly of Huyou (Citrus changshanensis).</title>
        <authorList>
            <person name="Miao C."/>
            <person name="Chen W."/>
            <person name="Wu Y."/>
            <person name="Wang L."/>
            <person name="Zhao S."/>
            <person name="Grierson D."/>
            <person name="Xu C."/>
            <person name="Chen K."/>
        </authorList>
    </citation>
    <scope>NUCLEOTIDE SEQUENCE [LARGE SCALE GENOMIC DNA]</scope>
    <source>
        <strain evidence="1">01-14</strain>
        <tissue evidence="1">Leaf</tissue>
    </source>
</reference>
<comment type="caution">
    <text evidence="1">The sequence shown here is derived from an EMBL/GenBank/DDBJ whole genome shotgun (WGS) entry which is preliminary data.</text>
</comment>
<organism evidence="1 2">
    <name type="scientific">Citrus x changshan-huyou</name>
    <dbReference type="NCBI Taxonomy" id="2935761"/>
    <lineage>
        <taxon>Eukaryota</taxon>
        <taxon>Viridiplantae</taxon>
        <taxon>Streptophyta</taxon>
        <taxon>Embryophyta</taxon>
        <taxon>Tracheophyta</taxon>
        <taxon>Spermatophyta</taxon>
        <taxon>Magnoliopsida</taxon>
        <taxon>eudicotyledons</taxon>
        <taxon>Gunneridae</taxon>
        <taxon>Pentapetalae</taxon>
        <taxon>rosids</taxon>
        <taxon>malvids</taxon>
        <taxon>Sapindales</taxon>
        <taxon>Rutaceae</taxon>
        <taxon>Aurantioideae</taxon>
        <taxon>Citrus</taxon>
    </lineage>
</organism>
<name>A0AAP0QGL0_9ROSI</name>
<dbReference type="EMBL" id="JBCGBO010000007">
    <property type="protein sequence ID" value="KAK9188778.1"/>
    <property type="molecule type" value="Genomic_DNA"/>
</dbReference>
<keyword evidence="2" id="KW-1185">Reference proteome</keyword>
<proteinExistence type="predicted"/>
<sequence>MIIGEGNAQYPREAIYTSISSMSLSHSIEDDRQIRIIQRYHPNALNVQTGITRNSLFWCKNEKFIYQTLFTFEGRPFYLYINLLTYF</sequence>
<gene>
    <name evidence="1" type="ORF">WN944_020183</name>
</gene>